<dbReference type="Proteomes" id="UP001201812">
    <property type="component" value="Unassembled WGS sequence"/>
</dbReference>
<name>A0AAD4N974_9BILA</name>
<feature type="compositionally biased region" description="Polar residues" evidence="1">
    <location>
        <begin position="31"/>
        <end position="60"/>
    </location>
</feature>
<evidence type="ECO:0000256" key="1">
    <source>
        <dbReference type="SAM" id="MobiDB-lite"/>
    </source>
</evidence>
<proteinExistence type="predicted"/>
<protein>
    <submittedName>
        <fullName evidence="2">Uncharacterized protein</fullName>
    </submittedName>
</protein>
<evidence type="ECO:0000313" key="2">
    <source>
        <dbReference type="EMBL" id="KAI1720203.1"/>
    </source>
</evidence>
<organism evidence="2 3">
    <name type="scientific">Ditylenchus destructor</name>
    <dbReference type="NCBI Taxonomy" id="166010"/>
    <lineage>
        <taxon>Eukaryota</taxon>
        <taxon>Metazoa</taxon>
        <taxon>Ecdysozoa</taxon>
        <taxon>Nematoda</taxon>
        <taxon>Chromadorea</taxon>
        <taxon>Rhabditida</taxon>
        <taxon>Tylenchina</taxon>
        <taxon>Tylenchomorpha</taxon>
        <taxon>Sphaerularioidea</taxon>
        <taxon>Anguinidae</taxon>
        <taxon>Anguininae</taxon>
        <taxon>Ditylenchus</taxon>
    </lineage>
</organism>
<accession>A0AAD4N974</accession>
<comment type="caution">
    <text evidence="2">The sequence shown here is derived from an EMBL/GenBank/DDBJ whole genome shotgun (WGS) entry which is preliminary data.</text>
</comment>
<dbReference type="AlphaFoldDB" id="A0AAD4N974"/>
<gene>
    <name evidence="2" type="ORF">DdX_05580</name>
</gene>
<keyword evidence="3" id="KW-1185">Reference proteome</keyword>
<reference evidence="2" key="1">
    <citation type="submission" date="2022-01" db="EMBL/GenBank/DDBJ databases">
        <title>Genome Sequence Resource for Two Populations of Ditylenchus destructor, the Migratory Endoparasitic Phytonematode.</title>
        <authorList>
            <person name="Zhang H."/>
            <person name="Lin R."/>
            <person name="Xie B."/>
        </authorList>
    </citation>
    <scope>NUCLEOTIDE SEQUENCE</scope>
    <source>
        <strain evidence="2">BazhouSP</strain>
    </source>
</reference>
<evidence type="ECO:0000313" key="3">
    <source>
        <dbReference type="Proteomes" id="UP001201812"/>
    </source>
</evidence>
<dbReference type="EMBL" id="JAKKPZ010000006">
    <property type="protein sequence ID" value="KAI1720203.1"/>
    <property type="molecule type" value="Genomic_DNA"/>
</dbReference>
<feature type="region of interest" description="Disordered" evidence="1">
    <location>
        <begin position="31"/>
        <end position="66"/>
    </location>
</feature>
<sequence length="66" mass="7103">MHPKAKRTNRGKGAQPIRRLNGCILSATGGQIISSDYPPTTKTTQSKHLNSHSDGISQPKSHAILI</sequence>